<dbReference type="EMBL" id="LAZR01069360">
    <property type="protein sequence ID" value="KKK47854.1"/>
    <property type="molecule type" value="Genomic_DNA"/>
</dbReference>
<proteinExistence type="predicted"/>
<gene>
    <name evidence="2" type="ORF">LCGC14_3150970</name>
</gene>
<name>A0A0F8Y0Z0_9ZZZZ</name>
<feature type="region of interest" description="Disordered" evidence="1">
    <location>
        <begin position="1"/>
        <end position="21"/>
    </location>
</feature>
<feature type="non-terminal residue" evidence="2">
    <location>
        <position position="1"/>
    </location>
</feature>
<reference evidence="2" key="1">
    <citation type="journal article" date="2015" name="Nature">
        <title>Complex archaea that bridge the gap between prokaryotes and eukaryotes.</title>
        <authorList>
            <person name="Spang A."/>
            <person name="Saw J.H."/>
            <person name="Jorgensen S.L."/>
            <person name="Zaremba-Niedzwiedzka K."/>
            <person name="Martijn J."/>
            <person name="Lind A.E."/>
            <person name="van Eijk R."/>
            <person name="Schleper C."/>
            <person name="Guy L."/>
            <person name="Ettema T.J."/>
        </authorList>
    </citation>
    <scope>NUCLEOTIDE SEQUENCE</scope>
</reference>
<organism evidence="2">
    <name type="scientific">marine sediment metagenome</name>
    <dbReference type="NCBI Taxonomy" id="412755"/>
    <lineage>
        <taxon>unclassified sequences</taxon>
        <taxon>metagenomes</taxon>
        <taxon>ecological metagenomes</taxon>
    </lineage>
</organism>
<comment type="caution">
    <text evidence="2">The sequence shown here is derived from an EMBL/GenBank/DDBJ whole genome shotgun (WGS) entry which is preliminary data.</text>
</comment>
<evidence type="ECO:0000256" key="1">
    <source>
        <dbReference type="SAM" id="MobiDB-lite"/>
    </source>
</evidence>
<sequence length="21" mass="2198">IEEVEAITADAVKPAEPTEGE</sequence>
<protein>
    <submittedName>
        <fullName evidence="2">Uncharacterized protein</fullName>
    </submittedName>
</protein>
<accession>A0A0F8Y0Z0</accession>
<evidence type="ECO:0000313" key="2">
    <source>
        <dbReference type="EMBL" id="KKK47854.1"/>
    </source>
</evidence>
<dbReference type="AlphaFoldDB" id="A0A0F8Y0Z0"/>